<proteinExistence type="predicted"/>
<sequence length="206" mass="22711">MSGAHLLYSYAITKMTKGQRKALLAGVDAGGRLPDGVVSARVLGSIPEAWARTDEETGSRFLTPEGRAALIPIDRYRHLRRANPETGAVYGLSHYDGQGLSRDGLVIFQNCDGRIAEAADHWRTDAYPYITTRGRKLVGMPLTAPTSAARLPYRSRAVWRREGRPDELVQVNSWPFSDGMVIVHPLQTNGLDYRETEAPAAELHPS</sequence>
<evidence type="ECO:0000313" key="2">
    <source>
        <dbReference type="Proteomes" id="UP000235943"/>
    </source>
</evidence>
<name>A0A2N8TCB7_9ACTN</name>
<protein>
    <submittedName>
        <fullName evidence="1">Uncharacterized protein</fullName>
    </submittedName>
</protein>
<keyword evidence="2" id="KW-1185">Reference proteome</keyword>
<reference evidence="1 2" key="1">
    <citation type="submission" date="2018-01" db="EMBL/GenBank/DDBJ databases">
        <title>Draft genome sequence of Streptomyces sp. 13K301.</title>
        <authorList>
            <person name="Sahin N."/>
            <person name="Saygin H."/>
            <person name="Ay H."/>
        </authorList>
    </citation>
    <scope>NUCLEOTIDE SEQUENCE [LARGE SCALE GENOMIC DNA]</scope>
    <source>
        <strain evidence="1 2">13K301</strain>
    </source>
</reference>
<dbReference type="RefSeq" id="WP_102913861.1">
    <property type="nucleotide sequence ID" value="NZ_POUC01000628.1"/>
</dbReference>
<dbReference type="EMBL" id="POUC01000628">
    <property type="protein sequence ID" value="PNG16677.1"/>
    <property type="molecule type" value="Genomic_DNA"/>
</dbReference>
<dbReference type="AlphaFoldDB" id="A0A2N8TCB7"/>
<accession>A0A2N8TCB7</accession>
<dbReference type="Proteomes" id="UP000235943">
    <property type="component" value="Unassembled WGS sequence"/>
</dbReference>
<organism evidence="1 2">
    <name type="scientific">Streptomyces cahuitamycinicus</name>
    <dbReference type="NCBI Taxonomy" id="2070367"/>
    <lineage>
        <taxon>Bacteria</taxon>
        <taxon>Bacillati</taxon>
        <taxon>Actinomycetota</taxon>
        <taxon>Actinomycetes</taxon>
        <taxon>Kitasatosporales</taxon>
        <taxon>Streptomycetaceae</taxon>
        <taxon>Streptomyces</taxon>
    </lineage>
</organism>
<gene>
    <name evidence="1" type="ORF">C1J00_40620</name>
</gene>
<evidence type="ECO:0000313" key="1">
    <source>
        <dbReference type="EMBL" id="PNG16677.1"/>
    </source>
</evidence>
<comment type="caution">
    <text evidence="1">The sequence shown here is derived from an EMBL/GenBank/DDBJ whole genome shotgun (WGS) entry which is preliminary data.</text>
</comment>
<dbReference type="OrthoDB" id="4154914at2"/>